<feature type="compositionally biased region" description="Polar residues" evidence="3">
    <location>
        <begin position="67"/>
        <end position="85"/>
    </location>
</feature>
<dbReference type="PROSITE" id="PS50002">
    <property type="entry name" value="SH3"/>
    <property type="match status" value="1"/>
</dbReference>
<gene>
    <name evidence="5" type="ORF">IMSHALPRED_005876</name>
</gene>
<dbReference type="OrthoDB" id="1305878at2759"/>
<evidence type="ECO:0000259" key="4">
    <source>
        <dbReference type="PROSITE" id="PS50002"/>
    </source>
</evidence>
<reference evidence="5" key="1">
    <citation type="submission" date="2021-03" db="EMBL/GenBank/DDBJ databases">
        <authorList>
            <person name="Tagirdzhanova G."/>
        </authorList>
    </citation>
    <scope>NUCLEOTIDE SEQUENCE</scope>
</reference>
<protein>
    <recommendedName>
        <fullName evidence="4">SH3 domain-containing protein</fullName>
    </recommendedName>
</protein>
<proteinExistence type="predicted"/>
<evidence type="ECO:0000256" key="2">
    <source>
        <dbReference type="PROSITE-ProRule" id="PRU00192"/>
    </source>
</evidence>
<dbReference type="EMBL" id="CAJPDT010000033">
    <property type="protein sequence ID" value="CAF9923249.1"/>
    <property type="molecule type" value="Genomic_DNA"/>
</dbReference>
<dbReference type="InterPro" id="IPR001452">
    <property type="entry name" value="SH3_domain"/>
</dbReference>
<sequence>MGRISTENGPKGWRRCPNGHRMIIIGFEDSIQGQRRIVVDDLVGGHALNNTTDSEGKVWRWRDESQQTHAETTSTAVNGRSSNGSIPHPNDVTAGRYPPSGGVGMRVRALWSYWPQEGAEDELAFPKGAEIRECEDINGDWILGIYCGRKGIFPGNYCWNVEWDKMT</sequence>
<dbReference type="SMART" id="SM00326">
    <property type="entry name" value="SH3"/>
    <property type="match status" value="1"/>
</dbReference>
<evidence type="ECO:0000256" key="3">
    <source>
        <dbReference type="SAM" id="MobiDB-lite"/>
    </source>
</evidence>
<keyword evidence="1 2" id="KW-0728">SH3 domain</keyword>
<dbReference type="Gene3D" id="2.30.30.40">
    <property type="entry name" value="SH3 Domains"/>
    <property type="match status" value="1"/>
</dbReference>
<dbReference type="Pfam" id="PF00018">
    <property type="entry name" value="SH3_1"/>
    <property type="match status" value="1"/>
</dbReference>
<organism evidence="5 6">
    <name type="scientific">Imshaugia aleurites</name>
    <dbReference type="NCBI Taxonomy" id="172621"/>
    <lineage>
        <taxon>Eukaryota</taxon>
        <taxon>Fungi</taxon>
        <taxon>Dikarya</taxon>
        <taxon>Ascomycota</taxon>
        <taxon>Pezizomycotina</taxon>
        <taxon>Lecanoromycetes</taxon>
        <taxon>OSLEUM clade</taxon>
        <taxon>Lecanoromycetidae</taxon>
        <taxon>Lecanorales</taxon>
        <taxon>Lecanorineae</taxon>
        <taxon>Parmeliaceae</taxon>
        <taxon>Imshaugia</taxon>
    </lineage>
</organism>
<dbReference type="SUPFAM" id="SSF50044">
    <property type="entry name" value="SH3-domain"/>
    <property type="match status" value="1"/>
</dbReference>
<accession>A0A8H3FGT3</accession>
<evidence type="ECO:0000313" key="5">
    <source>
        <dbReference type="EMBL" id="CAF9923249.1"/>
    </source>
</evidence>
<dbReference type="InterPro" id="IPR036028">
    <property type="entry name" value="SH3-like_dom_sf"/>
</dbReference>
<dbReference type="Proteomes" id="UP000664534">
    <property type="component" value="Unassembled WGS sequence"/>
</dbReference>
<dbReference type="CDD" id="cd00174">
    <property type="entry name" value="SH3"/>
    <property type="match status" value="1"/>
</dbReference>
<dbReference type="AlphaFoldDB" id="A0A8H3FGT3"/>
<comment type="caution">
    <text evidence="5">The sequence shown here is derived from an EMBL/GenBank/DDBJ whole genome shotgun (WGS) entry which is preliminary data.</text>
</comment>
<keyword evidence="6" id="KW-1185">Reference proteome</keyword>
<name>A0A8H3FGT3_9LECA</name>
<feature type="region of interest" description="Disordered" evidence="3">
    <location>
        <begin position="64"/>
        <end position="99"/>
    </location>
</feature>
<evidence type="ECO:0000256" key="1">
    <source>
        <dbReference type="ARBA" id="ARBA00022443"/>
    </source>
</evidence>
<feature type="domain" description="SH3" evidence="4">
    <location>
        <begin position="102"/>
        <end position="163"/>
    </location>
</feature>
<evidence type="ECO:0000313" key="6">
    <source>
        <dbReference type="Proteomes" id="UP000664534"/>
    </source>
</evidence>